<sequence>MPSRSSSRNTSERHPVLNAAAAAFSPTQPTFLQPANTDMPIVDSGGGDFVHNEYVEDSEDMTLIKPDTLAAYGPGFAAFPEFQMIEQRASQMQKETLFLHSAHRLEVEKLTLSLSLEIEQLKQELNSIRESNGKRNGSENTNTADERSGESPPCAGNEKQDVSGNIEETEKPDAEAVVGKKIIAFLRLTKDIPYPHRLYGKDNYASWRESILSIAESTECNHIIEEGEKFSPFTDENTYLWEQQNDWLYDLIWDSIGSQAMESVTQPKKHSAYLLWNQLESTFRRPLEEERRSIFQSLYPSQKMSDREYIKQFQEARRKLEKLGFPVPDWLLYDILYEGVSSTSQDTIHANFKSKQEETPKLVPQTLDIDIVIDELVACLPPEGNTVIYTSSPGDSNTDLSRGPLPLTPYNAKSGEIVSVVANRGSNDDVSTHSGTTHSGTTKSSSKKKNENNRQQSSSQKNASSNETITSRDSSRRREERRQAQTQAQTRSDPSVKCEYCTRQGHTPSICWIKNPELASERWRRQNQPTIEFFRQKANREQRQQNRNSPALAQQEQSKNRGRTGQRGDNQNNNSNSKTGTSSPSPTKINMSQSIQAIARQFYEQMDNEV</sequence>
<evidence type="ECO:0000313" key="2">
    <source>
        <dbReference type="EMBL" id="PGG99395.1"/>
    </source>
</evidence>
<dbReference type="STRING" id="2060905.A0A2B7WRL0"/>
<feature type="region of interest" description="Disordered" evidence="1">
    <location>
        <begin position="539"/>
        <end position="589"/>
    </location>
</feature>
<dbReference type="EMBL" id="PDNC01000102">
    <property type="protein sequence ID" value="PGG99395.1"/>
    <property type="molecule type" value="Genomic_DNA"/>
</dbReference>
<feature type="compositionally biased region" description="Low complexity" evidence="1">
    <location>
        <begin position="453"/>
        <end position="472"/>
    </location>
</feature>
<organism evidence="2 3">
    <name type="scientific">Blastomyces parvus</name>
    <dbReference type="NCBI Taxonomy" id="2060905"/>
    <lineage>
        <taxon>Eukaryota</taxon>
        <taxon>Fungi</taxon>
        <taxon>Dikarya</taxon>
        <taxon>Ascomycota</taxon>
        <taxon>Pezizomycotina</taxon>
        <taxon>Eurotiomycetes</taxon>
        <taxon>Eurotiomycetidae</taxon>
        <taxon>Onygenales</taxon>
        <taxon>Ajellomycetaceae</taxon>
        <taxon>Blastomyces</taxon>
    </lineage>
</organism>
<dbReference type="OrthoDB" id="4169972at2759"/>
<dbReference type="AlphaFoldDB" id="A0A2B7WRL0"/>
<protein>
    <submittedName>
        <fullName evidence="2">Uncharacterized protein</fullName>
    </submittedName>
</protein>
<comment type="caution">
    <text evidence="2">The sequence shown here is derived from an EMBL/GenBank/DDBJ whole genome shotgun (WGS) entry which is preliminary data.</text>
</comment>
<reference evidence="2 3" key="1">
    <citation type="submission" date="2017-10" db="EMBL/GenBank/DDBJ databases">
        <title>Comparative genomics in systemic dimorphic fungi from Ajellomycetaceae.</title>
        <authorList>
            <person name="Munoz J.F."/>
            <person name="Mcewen J.G."/>
            <person name="Clay O.K."/>
            <person name="Cuomo C.A."/>
        </authorList>
    </citation>
    <scope>NUCLEOTIDE SEQUENCE [LARGE SCALE GENOMIC DNA]</scope>
    <source>
        <strain evidence="2 3">UAMH130</strain>
    </source>
</reference>
<proteinExistence type="predicted"/>
<keyword evidence="3" id="KW-1185">Reference proteome</keyword>
<feature type="region of interest" description="Disordered" evidence="1">
    <location>
        <begin position="388"/>
        <end position="411"/>
    </location>
</feature>
<evidence type="ECO:0000256" key="1">
    <source>
        <dbReference type="SAM" id="MobiDB-lite"/>
    </source>
</evidence>
<feature type="compositionally biased region" description="Basic and acidic residues" evidence="1">
    <location>
        <begin position="473"/>
        <end position="483"/>
    </location>
</feature>
<feature type="compositionally biased region" description="Low complexity" evidence="1">
    <location>
        <begin position="432"/>
        <end position="444"/>
    </location>
</feature>
<dbReference type="Proteomes" id="UP000224080">
    <property type="component" value="Unassembled WGS sequence"/>
</dbReference>
<gene>
    <name evidence="2" type="ORF">GX51_06328</name>
</gene>
<dbReference type="Pfam" id="PF14223">
    <property type="entry name" value="Retrotran_gag_2"/>
    <property type="match status" value="1"/>
</dbReference>
<feature type="compositionally biased region" description="Low complexity" evidence="1">
    <location>
        <begin position="484"/>
        <end position="493"/>
    </location>
</feature>
<accession>A0A2B7WRL0</accession>
<name>A0A2B7WRL0_9EURO</name>
<feature type="region of interest" description="Disordered" evidence="1">
    <location>
        <begin position="129"/>
        <end position="171"/>
    </location>
</feature>
<feature type="compositionally biased region" description="Polar residues" evidence="1">
    <location>
        <begin position="388"/>
        <end position="400"/>
    </location>
</feature>
<feature type="compositionally biased region" description="Polar residues" evidence="1">
    <location>
        <begin position="545"/>
        <end position="557"/>
    </location>
</feature>
<feature type="region of interest" description="Disordered" evidence="1">
    <location>
        <begin position="425"/>
        <end position="496"/>
    </location>
</feature>
<evidence type="ECO:0000313" key="3">
    <source>
        <dbReference type="Proteomes" id="UP000224080"/>
    </source>
</evidence>
<feature type="compositionally biased region" description="Low complexity" evidence="1">
    <location>
        <begin position="570"/>
        <end position="588"/>
    </location>
</feature>